<dbReference type="STRING" id="888832.HMPREF9420_2323"/>
<dbReference type="EMBL" id="AEQO01000177">
    <property type="protein sequence ID" value="EFV03501.1"/>
    <property type="molecule type" value="Genomic_DNA"/>
</dbReference>
<evidence type="ECO:0000313" key="3">
    <source>
        <dbReference type="Proteomes" id="UP000003874"/>
    </source>
</evidence>
<feature type="domain" description="DUF4376" evidence="1">
    <location>
        <begin position="60"/>
        <end position="163"/>
    </location>
</feature>
<dbReference type="Proteomes" id="UP000003874">
    <property type="component" value="Unassembled WGS sequence"/>
</dbReference>
<protein>
    <recommendedName>
        <fullName evidence="1">DUF4376 domain-containing protein</fullName>
    </recommendedName>
</protein>
<dbReference type="AlphaFoldDB" id="E6MS55"/>
<gene>
    <name evidence="2" type="ORF">HMPREF9420_2323</name>
</gene>
<evidence type="ECO:0000259" key="1">
    <source>
        <dbReference type="Pfam" id="PF14301"/>
    </source>
</evidence>
<reference evidence="2 3" key="1">
    <citation type="submission" date="2010-12" db="EMBL/GenBank/DDBJ databases">
        <authorList>
            <person name="Muzny D."/>
            <person name="Qin X."/>
            <person name="Deng J."/>
            <person name="Jiang H."/>
            <person name="Liu Y."/>
            <person name="Qu J."/>
            <person name="Song X.-Z."/>
            <person name="Zhang L."/>
            <person name="Thornton R."/>
            <person name="Coyle M."/>
            <person name="Francisco L."/>
            <person name="Jackson L."/>
            <person name="Javaid M."/>
            <person name="Korchina V."/>
            <person name="Kovar C."/>
            <person name="Mata R."/>
            <person name="Mathew T."/>
            <person name="Ngo R."/>
            <person name="Nguyen L."/>
            <person name="Nguyen N."/>
            <person name="Okwuonu G."/>
            <person name="Ongeri F."/>
            <person name="Pham C."/>
            <person name="Simmons D."/>
            <person name="Wilczek-Boney K."/>
            <person name="Hale W."/>
            <person name="Jakkamsetti A."/>
            <person name="Pham P."/>
            <person name="Ruth R."/>
            <person name="San Lucas F."/>
            <person name="Warren J."/>
            <person name="Zhang J."/>
            <person name="Zhao Z."/>
            <person name="Zhou C."/>
            <person name="Zhu D."/>
            <person name="Lee S."/>
            <person name="Bess C."/>
            <person name="Blankenburg K."/>
            <person name="Forbes L."/>
            <person name="Fu Q."/>
            <person name="Gubbala S."/>
            <person name="Hirani K."/>
            <person name="Jayaseelan J.C."/>
            <person name="Lara F."/>
            <person name="Munidasa M."/>
            <person name="Palculict T."/>
            <person name="Patil S."/>
            <person name="Pu L.-L."/>
            <person name="Saada N."/>
            <person name="Tang L."/>
            <person name="Weissenberger G."/>
            <person name="Zhu Y."/>
            <person name="Hemphill L."/>
            <person name="Shang Y."/>
            <person name="Youmans B."/>
            <person name="Ayvaz T."/>
            <person name="Ross M."/>
            <person name="Santibanez J."/>
            <person name="Aqrawi P."/>
            <person name="Gross S."/>
            <person name="Joshi V."/>
            <person name="Fowler G."/>
            <person name="Nazareth L."/>
            <person name="Reid J."/>
            <person name="Worley K."/>
            <person name="Petrosino J."/>
            <person name="Highlander S."/>
            <person name="Gibbs R."/>
        </authorList>
    </citation>
    <scope>NUCLEOTIDE SEQUENCE [LARGE SCALE GENOMIC DNA]</scope>
    <source>
        <strain evidence="2 3">DSM 15606</strain>
    </source>
</reference>
<dbReference type="HOGENOM" id="CLU_135027_0_0_10"/>
<organism evidence="2 3">
    <name type="scientific">Segatella salivae DSM 15606</name>
    <dbReference type="NCBI Taxonomy" id="888832"/>
    <lineage>
        <taxon>Bacteria</taxon>
        <taxon>Pseudomonadati</taxon>
        <taxon>Bacteroidota</taxon>
        <taxon>Bacteroidia</taxon>
        <taxon>Bacteroidales</taxon>
        <taxon>Prevotellaceae</taxon>
        <taxon>Segatella</taxon>
    </lineage>
</organism>
<accession>E6MS55</accession>
<comment type="caution">
    <text evidence="2">The sequence shown here is derived from an EMBL/GenBank/DDBJ whole genome shotgun (WGS) entry which is preliminary data.</text>
</comment>
<dbReference type="InterPro" id="IPR025484">
    <property type="entry name" value="DUF4376"/>
</dbReference>
<sequence>MYSLRKKDMQRVEGAAGVKLMECVSPARNKWRVRWDVHEKSNGAADYMETEFDHRPNDEEIKETVIDWYNNQTDRAILSGFSYEGNTVWLSTENQFNYKAAYDLARQSDGATLPVKFKFGSDEKPVYRVFENMEDLTDFYTKAMRYILETLDAGWKMKDAFDLEQYRIE</sequence>
<keyword evidence="3" id="KW-1185">Reference proteome</keyword>
<name>E6MS55_9BACT</name>
<dbReference type="Pfam" id="PF14301">
    <property type="entry name" value="DUF4376"/>
    <property type="match status" value="1"/>
</dbReference>
<evidence type="ECO:0000313" key="2">
    <source>
        <dbReference type="EMBL" id="EFV03501.1"/>
    </source>
</evidence>
<proteinExistence type="predicted"/>
<dbReference type="eggNOG" id="ENOG5034591">
    <property type="taxonomic scope" value="Bacteria"/>
</dbReference>